<evidence type="ECO:0000313" key="3">
    <source>
        <dbReference type="Proteomes" id="UP000186795"/>
    </source>
</evidence>
<dbReference type="InterPro" id="IPR025349">
    <property type="entry name" value="DUF4253"/>
</dbReference>
<evidence type="ECO:0000313" key="2">
    <source>
        <dbReference type="EMBL" id="SIS85348.1"/>
    </source>
</evidence>
<sequence length="172" mass="20177">MIFEQVCEELKKSTGEELKQVLVFDHEAKEVDCGARLAEFEGDDANEVYERLKDRVDDNVQLAFHCTGIIVGESASQWDLLRWAQTHGINYGLDTEDLVRELEKVDAKYGIKLIRVDRDQVHFRLKELPEELDVFIDHLCRFCPDLLAQMYHDPEVLKKEIRETKTVPLWWD</sequence>
<proteinExistence type="predicted"/>
<dbReference type="Pfam" id="PF14062">
    <property type="entry name" value="DUF4253"/>
    <property type="match status" value="1"/>
</dbReference>
<accession>A0A1N7MH33</accession>
<keyword evidence="3" id="KW-1185">Reference proteome</keyword>
<protein>
    <recommendedName>
        <fullName evidence="1">DUF4253 domain-containing protein</fullName>
    </recommendedName>
</protein>
<dbReference type="Proteomes" id="UP000186795">
    <property type="component" value="Unassembled WGS sequence"/>
</dbReference>
<dbReference type="RefSeq" id="WP_009711914.1">
    <property type="nucleotide sequence ID" value="NZ_CP048103.1"/>
</dbReference>
<feature type="domain" description="DUF4253" evidence="1">
    <location>
        <begin position="73"/>
        <end position="172"/>
    </location>
</feature>
<organism evidence="2 3">
    <name type="scientific">Kroppenstedtia eburnea</name>
    <dbReference type="NCBI Taxonomy" id="714067"/>
    <lineage>
        <taxon>Bacteria</taxon>
        <taxon>Bacillati</taxon>
        <taxon>Bacillota</taxon>
        <taxon>Bacilli</taxon>
        <taxon>Bacillales</taxon>
        <taxon>Thermoactinomycetaceae</taxon>
        <taxon>Kroppenstedtia</taxon>
    </lineage>
</organism>
<name>A0A1N7MH33_9BACL</name>
<evidence type="ECO:0000259" key="1">
    <source>
        <dbReference type="Pfam" id="PF14062"/>
    </source>
</evidence>
<dbReference type="OrthoDB" id="4827574at2"/>
<gene>
    <name evidence="2" type="ORF">SAMN05421790_10688</name>
</gene>
<dbReference type="AlphaFoldDB" id="A0A1N7MH33"/>
<reference evidence="3" key="1">
    <citation type="submission" date="2017-01" db="EMBL/GenBank/DDBJ databases">
        <authorList>
            <person name="Varghese N."/>
            <person name="Submissions S."/>
        </authorList>
    </citation>
    <scope>NUCLEOTIDE SEQUENCE [LARGE SCALE GENOMIC DNA]</scope>
    <source>
        <strain evidence="3">DSM 45196</strain>
    </source>
</reference>
<dbReference type="EMBL" id="FTOD01000006">
    <property type="protein sequence ID" value="SIS85348.1"/>
    <property type="molecule type" value="Genomic_DNA"/>
</dbReference>